<sequence length="312" mass="35850">MIRQIVCLEACKKLHQFGALSDHLIPVIDDGTEDVNERGDQACTFDEDIYFPAELVSSWSSFCNIGLYHSYKISMSSVYFESSFCDIFLVVKSDLGSDFSSNSFNLETSSGSITVEISYFGDIHLDHEQILRSRRFQVSILSLLIHHNYDKFLEALHLCMDDASEEVVYLLIPSVNGVVDWAFVDSPTIYLENRMLYPEHTCSPKLVPQLIQINNGCICRCRLHHSVVYTPHNGQIYCIIGILDEMGIDSSFRLRSGEISTYRKYFFTRHGLRLRAERGPLLAARRLFIVHNFLSRHSLCNKKGREKPRCWL</sequence>
<protein>
    <submittedName>
        <fullName evidence="10">Uncharacterized protein</fullName>
    </submittedName>
</protein>
<gene>
    <name evidence="10" type="ORF">KSP40_PGU011621</name>
</gene>
<reference evidence="10 11" key="1">
    <citation type="journal article" date="2022" name="Nat. Plants">
        <title>Genomes of leafy and leafless Platanthera orchids illuminate the evolution of mycoheterotrophy.</title>
        <authorList>
            <person name="Li M.H."/>
            <person name="Liu K.W."/>
            <person name="Li Z."/>
            <person name="Lu H.C."/>
            <person name="Ye Q.L."/>
            <person name="Zhang D."/>
            <person name="Wang J.Y."/>
            <person name="Li Y.F."/>
            <person name="Zhong Z.M."/>
            <person name="Liu X."/>
            <person name="Yu X."/>
            <person name="Liu D.K."/>
            <person name="Tu X.D."/>
            <person name="Liu B."/>
            <person name="Hao Y."/>
            <person name="Liao X.Y."/>
            <person name="Jiang Y.T."/>
            <person name="Sun W.H."/>
            <person name="Chen J."/>
            <person name="Chen Y.Q."/>
            <person name="Ai Y."/>
            <person name="Zhai J.W."/>
            <person name="Wu S.S."/>
            <person name="Zhou Z."/>
            <person name="Hsiao Y.Y."/>
            <person name="Wu W.L."/>
            <person name="Chen Y.Y."/>
            <person name="Lin Y.F."/>
            <person name="Hsu J.L."/>
            <person name="Li C.Y."/>
            <person name="Wang Z.W."/>
            <person name="Zhao X."/>
            <person name="Zhong W.Y."/>
            <person name="Ma X.K."/>
            <person name="Ma L."/>
            <person name="Huang J."/>
            <person name="Chen G.Z."/>
            <person name="Huang M.Z."/>
            <person name="Huang L."/>
            <person name="Peng D.H."/>
            <person name="Luo Y.B."/>
            <person name="Zou S.Q."/>
            <person name="Chen S.P."/>
            <person name="Lan S."/>
            <person name="Tsai W.C."/>
            <person name="Van de Peer Y."/>
            <person name="Liu Z.J."/>
        </authorList>
    </citation>
    <scope>NUCLEOTIDE SEQUENCE [LARGE SCALE GENOMIC DNA]</scope>
    <source>
        <strain evidence="10">Lor288</strain>
    </source>
</reference>
<accession>A0ABR2N0V8</accession>
<dbReference type="PROSITE" id="PS50821">
    <property type="entry name" value="PAZ"/>
    <property type="match status" value="1"/>
</dbReference>
<proteinExistence type="predicted"/>
<dbReference type="Pfam" id="PF02170">
    <property type="entry name" value="PAZ"/>
    <property type="match status" value="1"/>
</dbReference>
<dbReference type="InterPro" id="IPR003100">
    <property type="entry name" value="PAZ_dom"/>
</dbReference>
<dbReference type="InterPro" id="IPR036085">
    <property type="entry name" value="PAZ_dom_sf"/>
</dbReference>
<dbReference type="Gene3D" id="3.30.160.380">
    <property type="entry name" value="Dicer dimerisation domain"/>
    <property type="match status" value="1"/>
</dbReference>
<dbReference type="InterPro" id="IPR038248">
    <property type="entry name" value="Dicer_dimer_sf"/>
</dbReference>
<evidence type="ECO:0000256" key="1">
    <source>
        <dbReference type="ARBA" id="ARBA00022722"/>
    </source>
</evidence>
<evidence type="ECO:0000259" key="8">
    <source>
        <dbReference type="PROSITE" id="PS50821"/>
    </source>
</evidence>
<dbReference type="PANTHER" id="PTHR14950:SF70">
    <property type="entry name" value="ENDORIBONUCLEASE DICER HOMOLOG 2"/>
    <property type="match status" value="1"/>
</dbReference>
<evidence type="ECO:0000256" key="7">
    <source>
        <dbReference type="PROSITE-ProRule" id="PRU00657"/>
    </source>
</evidence>
<keyword evidence="3" id="KW-0547">Nucleotide-binding</keyword>
<evidence type="ECO:0000256" key="2">
    <source>
        <dbReference type="ARBA" id="ARBA00022723"/>
    </source>
</evidence>
<dbReference type="Proteomes" id="UP001412067">
    <property type="component" value="Unassembled WGS sequence"/>
</dbReference>
<evidence type="ECO:0000256" key="6">
    <source>
        <dbReference type="ARBA" id="ARBA00022842"/>
    </source>
</evidence>
<dbReference type="PANTHER" id="PTHR14950">
    <property type="entry name" value="DICER-RELATED"/>
    <property type="match status" value="1"/>
</dbReference>
<organism evidence="10 11">
    <name type="scientific">Platanthera guangdongensis</name>
    <dbReference type="NCBI Taxonomy" id="2320717"/>
    <lineage>
        <taxon>Eukaryota</taxon>
        <taxon>Viridiplantae</taxon>
        <taxon>Streptophyta</taxon>
        <taxon>Embryophyta</taxon>
        <taxon>Tracheophyta</taxon>
        <taxon>Spermatophyta</taxon>
        <taxon>Magnoliopsida</taxon>
        <taxon>Liliopsida</taxon>
        <taxon>Asparagales</taxon>
        <taxon>Orchidaceae</taxon>
        <taxon>Orchidoideae</taxon>
        <taxon>Orchideae</taxon>
        <taxon>Orchidinae</taxon>
        <taxon>Platanthera</taxon>
    </lineage>
</organism>
<name>A0ABR2N0V8_9ASPA</name>
<dbReference type="Gene3D" id="2.170.260.10">
    <property type="entry name" value="paz domain"/>
    <property type="match status" value="1"/>
</dbReference>
<evidence type="ECO:0000256" key="3">
    <source>
        <dbReference type="ARBA" id="ARBA00022741"/>
    </source>
</evidence>
<evidence type="ECO:0000259" key="9">
    <source>
        <dbReference type="PROSITE" id="PS51327"/>
    </source>
</evidence>
<feature type="domain" description="PAZ" evidence="8">
    <location>
        <begin position="206"/>
        <end position="299"/>
    </location>
</feature>
<keyword evidence="5" id="KW-0378">Hydrolase</keyword>
<dbReference type="SUPFAM" id="SSF101690">
    <property type="entry name" value="PAZ domain"/>
    <property type="match status" value="1"/>
</dbReference>
<keyword evidence="11" id="KW-1185">Reference proteome</keyword>
<keyword evidence="4" id="KW-0255">Endonuclease</keyword>
<evidence type="ECO:0000313" key="10">
    <source>
        <dbReference type="EMBL" id="KAK8970138.1"/>
    </source>
</evidence>
<dbReference type="EMBL" id="JBBWWR010000002">
    <property type="protein sequence ID" value="KAK8970138.1"/>
    <property type="molecule type" value="Genomic_DNA"/>
</dbReference>
<dbReference type="InterPro" id="IPR005034">
    <property type="entry name" value="Dicer_dimerisation"/>
</dbReference>
<keyword evidence="6" id="KW-0460">Magnesium</keyword>
<keyword evidence="2" id="KW-0479">Metal-binding</keyword>
<evidence type="ECO:0000256" key="4">
    <source>
        <dbReference type="ARBA" id="ARBA00022759"/>
    </source>
</evidence>
<feature type="domain" description="Dicer dsRNA-binding fold" evidence="9">
    <location>
        <begin position="1"/>
        <end position="34"/>
    </location>
</feature>
<evidence type="ECO:0000313" key="11">
    <source>
        <dbReference type="Proteomes" id="UP001412067"/>
    </source>
</evidence>
<evidence type="ECO:0000256" key="5">
    <source>
        <dbReference type="ARBA" id="ARBA00022801"/>
    </source>
</evidence>
<keyword evidence="7" id="KW-0694">RNA-binding</keyword>
<dbReference type="PROSITE" id="PS51327">
    <property type="entry name" value="DICER_DSRBF"/>
    <property type="match status" value="1"/>
</dbReference>
<keyword evidence="1" id="KW-0540">Nuclease</keyword>
<comment type="caution">
    <text evidence="10">The sequence shown here is derived from an EMBL/GenBank/DDBJ whole genome shotgun (WGS) entry which is preliminary data.</text>
</comment>